<name>A0AAD7ATI3_9AGAR</name>
<dbReference type="EMBL" id="JARIHO010000001">
    <property type="protein sequence ID" value="KAJ7367667.1"/>
    <property type="molecule type" value="Genomic_DNA"/>
</dbReference>
<dbReference type="AlphaFoldDB" id="A0AAD7ATI3"/>
<proteinExistence type="predicted"/>
<gene>
    <name evidence="1" type="ORF">DFH08DRAFT_946655</name>
</gene>
<dbReference type="Proteomes" id="UP001218218">
    <property type="component" value="Unassembled WGS sequence"/>
</dbReference>
<accession>A0AAD7ATI3</accession>
<reference evidence="1" key="1">
    <citation type="submission" date="2023-03" db="EMBL/GenBank/DDBJ databases">
        <title>Massive genome expansion in bonnet fungi (Mycena s.s.) driven by repeated elements and novel gene families across ecological guilds.</title>
        <authorList>
            <consortium name="Lawrence Berkeley National Laboratory"/>
            <person name="Harder C.B."/>
            <person name="Miyauchi S."/>
            <person name="Viragh M."/>
            <person name="Kuo A."/>
            <person name="Thoen E."/>
            <person name="Andreopoulos B."/>
            <person name="Lu D."/>
            <person name="Skrede I."/>
            <person name="Drula E."/>
            <person name="Henrissat B."/>
            <person name="Morin E."/>
            <person name="Kohler A."/>
            <person name="Barry K."/>
            <person name="LaButti K."/>
            <person name="Morin E."/>
            <person name="Salamov A."/>
            <person name="Lipzen A."/>
            <person name="Mereny Z."/>
            <person name="Hegedus B."/>
            <person name="Baldrian P."/>
            <person name="Stursova M."/>
            <person name="Weitz H."/>
            <person name="Taylor A."/>
            <person name="Grigoriev I.V."/>
            <person name="Nagy L.G."/>
            <person name="Martin F."/>
            <person name="Kauserud H."/>
        </authorList>
    </citation>
    <scope>NUCLEOTIDE SEQUENCE</scope>
    <source>
        <strain evidence="1">CBHHK002</strain>
    </source>
</reference>
<evidence type="ECO:0000313" key="2">
    <source>
        <dbReference type="Proteomes" id="UP001218218"/>
    </source>
</evidence>
<evidence type="ECO:0000313" key="1">
    <source>
        <dbReference type="EMBL" id="KAJ7367667.1"/>
    </source>
</evidence>
<organism evidence="1 2">
    <name type="scientific">Mycena albidolilacea</name>
    <dbReference type="NCBI Taxonomy" id="1033008"/>
    <lineage>
        <taxon>Eukaryota</taxon>
        <taxon>Fungi</taxon>
        <taxon>Dikarya</taxon>
        <taxon>Basidiomycota</taxon>
        <taxon>Agaricomycotina</taxon>
        <taxon>Agaricomycetes</taxon>
        <taxon>Agaricomycetidae</taxon>
        <taxon>Agaricales</taxon>
        <taxon>Marasmiineae</taxon>
        <taxon>Mycenaceae</taxon>
        <taxon>Mycena</taxon>
    </lineage>
</organism>
<comment type="caution">
    <text evidence="1">The sequence shown here is derived from an EMBL/GenBank/DDBJ whole genome shotgun (WGS) entry which is preliminary data.</text>
</comment>
<protein>
    <submittedName>
        <fullName evidence="1">Uncharacterized protein</fullName>
    </submittedName>
</protein>
<keyword evidence="2" id="KW-1185">Reference proteome</keyword>
<sequence>MRANTQILTLPADALLHFVATLSPPPGSAALLTKTLTFYKALAAYGLYGHVVSMTRSVFVWRE</sequence>